<name>A0ACC3N481_9PEZI</name>
<dbReference type="Proteomes" id="UP001281147">
    <property type="component" value="Unassembled WGS sequence"/>
</dbReference>
<organism evidence="1 2">
    <name type="scientific">Vermiconidia calcicola</name>
    <dbReference type="NCBI Taxonomy" id="1690605"/>
    <lineage>
        <taxon>Eukaryota</taxon>
        <taxon>Fungi</taxon>
        <taxon>Dikarya</taxon>
        <taxon>Ascomycota</taxon>
        <taxon>Pezizomycotina</taxon>
        <taxon>Dothideomycetes</taxon>
        <taxon>Dothideomycetidae</taxon>
        <taxon>Mycosphaerellales</taxon>
        <taxon>Extremaceae</taxon>
        <taxon>Vermiconidia</taxon>
    </lineage>
</organism>
<gene>
    <name evidence="1" type="ORF">LTR37_010971</name>
</gene>
<reference evidence="1" key="1">
    <citation type="submission" date="2023-07" db="EMBL/GenBank/DDBJ databases">
        <title>Black Yeasts Isolated from many extreme environments.</title>
        <authorList>
            <person name="Coleine C."/>
            <person name="Stajich J.E."/>
            <person name="Selbmann L."/>
        </authorList>
    </citation>
    <scope>NUCLEOTIDE SEQUENCE</scope>
    <source>
        <strain evidence="1">CCFEE 5714</strain>
    </source>
</reference>
<protein>
    <submittedName>
        <fullName evidence="1">Uncharacterized protein</fullName>
    </submittedName>
</protein>
<accession>A0ACC3N481</accession>
<comment type="caution">
    <text evidence="1">The sequence shown here is derived from an EMBL/GenBank/DDBJ whole genome shotgun (WGS) entry which is preliminary data.</text>
</comment>
<evidence type="ECO:0000313" key="2">
    <source>
        <dbReference type="Proteomes" id="UP001281147"/>
    </source>
</evidence>
<proteinExistence type="predicted"/>
<keyword evidence="2" id="KW-1185">Reference proteome</keyword>
<sequence length="89" mass="10227">MFNNLEYLIFLVFAFTNVIAGLTTYLYCPESGGRSFEENQEFFDDAKEAGTWRVSKVRKGDFKYMPYPKPDGQDGETQPLLRRVADQAS</sequence>
<evidence type="ECO:0000313" key="1">
    <source>
        <dbReference type="EMBL" id="KAK3709410.1"/>
    </source>
</evidence>
<dbReference type="EMBL" id="JAUTXU010000093">
    <property type="protein sequence ID" value="KAK3709410.1"/>
    <property type="molecule type" value="Genomic_DNA"/>
</dbReference>